<sequence>MSKTEGSTFTPRDAQLLVGAMNCAKNELTVDYAKFATTCGFKNVNSARAGWHTLKKKIDKMAEDSGGATGTRDDTEPTTTVPKAAGKKRKAAAAKEDNEDDAEAPAAATKPKAKRGRKAKDVAVEAPKETEPSDSESELNAIRDAVVPTAQRNAERKAAKKGAKGKKTKAAESESDDGMGEDEQSE</sequence>
<organism evidence="2 3">
    <name type="scientific">Neohortaea acidophila</name>
    <dbReference type="NCBI Taxonomy" id="245834"/>
    <lineage>
        <taxon>Eukaryota</taxon>
        <taxon>Fungi</taxon>
        <taxon>Dikarya</taxon>
        <taxon>Ascomycota</taxon>
        <taxon>Pezizomycotina</taxon>
        <taxon>Dothideomycetes</taxon>
        <taxon>Dothideomycetidae</taxon>
        <taxon>Mycosphaerellales</taxon>
        <taxon>Teratosphaeriaceae</taxon>
        <taxon>Neohortaea</taxon>
    </lineage>
</organism>
<dbReference type="RefSeq" id="XP_033590700.1">
    <property type="nucleotide sequence ID" value="XM_033729315.1"/>
</dbReference>
<feature type="region of interest" description="Disordered" evidence="1">
    <location>
        <begin position="62"/>
        <end position="186"/>
    </location>
</feature>
<feature type="compositionally biased region" description="Basic residues" evidence="1">
    <location>
        <begin position="158"/>
        <end position="168"/>
    </location>
</feature>
<evidence type="ECO:0000313" key="2">
    <source>
        <dbReference type="EMBL" id="KAF2484130.1"/>
    </source>
</evidence>
<feature type="compositionally biased region" description="Acidic residues" evidence="1">
    <location>
        <begin position="173"/>
        <end position="186"/>
    </location>
</feature>
<evidence type="ECO:0000313" key="3">
    <source>
        <dbReference type="Proteomes" id="UP000799767"/>
    </source>
</evidence>
<gene>
    <name evidence="2" type="ORF">BDY17DRAFT_121808</name>
</gene>
<dbReference type="Proteomes" id="UP000799767">
    <property type="component" value="Unassembled WGS sequence"/>
</dbReference>
<feature type="compositionally biased region" description="Basic and acidic residues" evidence="1">
    <location>
        <begin position="119"/>
        <end position="131"/>
    </location>
</feature>
<keyword evidence="3" id="KW-1185">Reference proteome</keyword>
<reference evidence="2" key="1">
    <citation type="journal article" date="2020" name="Stud. Mycol.">
        <title>101 Dothideomycetes genomes: a test case for predicting lifestyles and emergence of pathogens.</title>
        <authorList>
            <person name="Haridas S."/>
            <person name="Albert R."/>
            <person name="Binder M."/>
            <person name="Bloem J."/>
            <person name="Labutti K."/>
            <person name="Salamov A."/>
            <person name="Andreopoulos B."/>
            <person name="Baker S."/>
            <person name="Barry K."/>
            <person name="Bills G."/>
            <person name="Bluhm B."/>
            <person name="Cannon C."/>
            <person name="Castanera R."/>
            <person name="Culley D."/>
            <person name="Daum C."/>
            <person name="Ezra D."/>
            <person name="Gonzalez J."/>
            <person name="Henrissat B."/>
            <person name="Kuo A."/>
            <person name="Liang C."/>
            <person name="Lipzen A."/>
            <person name="Lutzoni F."/>
            <person name="Magnuson J."/>
            <person name="Mondo S."/>
            <person name="Nolan M."/>
            <person name="Ohm R."/>
            <person name="Pangilinan J."/>
            <person name="Park H.-J."/>
            <person name="Ramirez L."/>
            <person name="Alfaro M."/>
            <person name="Sun H."/>
            <person name="Tritt A."/>
            <person name="Yoshinaga Y."/>
            <person name="Zwiers L.-H."/>
            <person name="Turgeon B."/>
            <person name="Goodwin S."/>
            <person name="Spatafora J."/>
            <person name="Crous P."/>
            <person name="Grigoriev I."/>
        </authorList>
    </citation>
    <scope>NUCLEOTIDE SEQUENCE</scope>
    <source>
        <strain evidence="2">CBS 113389</strain>
    </source>
</reference>
<dbReference type="GeneID" id="54470317"/>
<dbReference type="AlphaFoldDB" id="A0A6A6PVH4"/>
<dbReference type="OrthoDB" id="5403747at2759"/>
<evidence type="ECO:0000256" key="1">
    <source>
        <dbReference type="SAM" id="MobiDB-lite"/>
    </source>
</evidence>
<dbReference type="EMBL" id="MU001634">
    <property type="protein sequence ID" value="KAF2484130.1"/>
    <property type="molecule type" value="Genomic_DNA"/>
</dbReference>
<proteinExistence type="predicted"/>
<protein>
    <submittedName>
        <fullName evidence="2">Uncharacterized protein</fullName>
    </submittedName>
</protein>
<accession>A0A6A6PVH4</accession>
<name>A0A6A6PVH4_9PEZI</name>